<comment type="subcellular location">
    <subcellularLocation>
        <location evidence="1">Membrane</location>
        <topology evidence="1">Multi-pass membrane protein</topology>
    </subcellularLocation>
</comment>
<dbReference type="EMBL" id="JABEQG010000003">
    <property type="protein sequence ID" value="MBB2155327.1"/>
    <property type="molecule type" value="Genomic_DNA"/>
</dbReference>
<dbReference type="InterPro" id="IPR000620">
    <property type="entry name" value="EamA_dom"/>
</dbReference>
<keyword evidence="3 6" id="KW-0812">Transmembrane</keyword>
<feature type="transmembrane region" description="Helical" evidence="6">
    <location>
        <begin position="145"/>
        <end position="165"/>
    </location>
</feature>
<protein>
    <submittedName>
        <fullName evidence="8">EamA family transporter</fullName>
    </submittedName>
</protein>
<dbReference type="AlphaFoldDB" id="A0A7W4I3W6"/>
<dbReference type="PANTHER" id="PTHR32322">
    <property type="entry name" value="INNER MEMBRANE TRANSPORTER"/>
    <property type="match status" value="1"/>
</dbReference>
<evidence type="ECO:0000256" key="2">
    <source>
        <dbReference type="ARBA" id="ARBA00007362"/>
    </source>
</evidence>
<dbReference type="InterPro" id="IPR037185">
    <property type="entry name" value="EmrE-like"/>
</dbReference>
<evidence type="ECO:0000256" key="1">
    <source>
        <dbReference type="ARBA" id="ARBA00004141"/>
    </source>
</evidence>
<feature type="transmembrane region" description="Helical" evidence="6">
    <location>
        <begin position="263"/>
        <end position="282"/>
    </location>
</feature>
<accession>A0A7W4I3W6</accession>
<feature type="transmembrane region" description="Helical" evidence="6">
    <location>
        <begin position="34"/>
        <end position="51"/>
    </location>
</feature>
<reference evidence="8 9" key="1">
    <citation type="submission" date="2020-04" db="EMBL/GenBank/DDBJ databases">
        <title>Description of novel Gluconacetobacter.</title>
        <authorList>
            <person name="Sombolestani A."/>
        </authorList>
    </citation>
    <scope>NUCLEOTIDE SEQUENCE [LARGE SCALE GENOMIC DNA]</scope>
    <source>
        <strain evidence="8 9">LMG 7603</strain>
    </source>
</reference>
<dbReference type="Proteomes" id="UP000550787">
    <property type="component" value="Unassembled WGS sequence"/>
</dbReference>
<keyword evidence="4 6" id="KW-1133">Transmembrane helix</keyword>
<feature type="transmembrane region" description="Helical" evidence="6">
    <location>
        <begin position="239"/>
        <end position="257"/>
    </location>
</feature>
<feature type="transmembrane region" description="Helical" evidence="6">
    <location>
        <begin position="117"/>
        <end position="139"/>
    </location>
</feature>
<comment type="similarity">
    <text evidence="2">Belongs to the EamA transporter family.</text>
</comment>
<dbReference type="PANTHER" id="PTHR32322:SF2">
    <property type="entry name" value="EAMA DOMAIN-CONTAINING PROTEIN"/>
    <property type="match status" value="1"/>
</dbReference>
<organism evidence="8 9">
    <name type="scientific">Gluconacetobacter diazotrophicus</name>
    <name type="common">Acetobacter diazotrophicus</name>
    <dbReference type="NCBI Taxonomy" id="33996"/>
    <lineage>
        <taxon>Bacteria</taxon>
        <taxon>Pseudomonadati</taxon>
        <taxon>Pseudomonadota</taxon>
        <taxon>Alphaproteobacteria</taxon>
        <taxon>Acetobacterales</taxon>
        <taxon>Acetobacteraceae</taxon>
        <taxon>Gluconacetobacter</taxon>
    </lineage>
</organism>
<gene>
    <name evidence="8" type="ORF">HLH33_03220</name>
</gene>
<evidence type="ECO:0000256" key="5">
    <source>
        <dbReference type="ARBA" id="ARBA00023136"/>
    </source>
</evidence>
<feature type="transmembrane region" description="Helical" evidence="6">
    <location>
        <begin position="87"/>
        <end position="105"/>
    </location>
</feature>
<dbReference type="SUPFAM" id="SSF103481">
    <property type="entry name" value="Multidrug resistance efflux transporter EmrE"/>
    <property type="match status" value="2"/>
</dbReference>
<dbReference type="InterPro" id="IPR050638">
    <property type="entry name" value="AA-Vitamin_Transporters"/>
</dbReference>
<comment type="caution">
    <text evidence="8">The sequence shown here is derived from an EMBL/GenBank/DDBJ whole genome shotgun (WGS) entry which is preliminary data.</text>
</comment>
<name>A0A7W4I3W6_GLUDI</name>
<dbReference type="RefSeq" id="WP_183115407.1">
    <property type="nucleotide sequence ID" value="NZ_JABEQG010000003.1"/>
</dbReference>
<evidence type="ECO:0000313" key="9">
    <source>
        <dbReference type="Proteomes" id="UP000550787"/>
    </source>
</evidence>
<proteinExistence type="inferred from homology"/>
<feature type="transmembrane region" description="Helical" evidence="6">
    <location>
        <begin position="63"/>
        <end position="81"/>
    </location>
</feature>
<feature type="domain" description="EamA" evidence="7">
    <location>
        <begin position="4"/>
        <end position="134"/>
    </location>
</feature>
<evidence type="ECO:0000259" key="7">
    <source>
        <dbReference type="Pfam" id="PF00892"/>
    </source>
</evidence>
<dbReference type="GO" id="GO:0016020">
    <property type="term" value="C:membrane"/>
    <property type="evidence" value="ECO:0007669"/>
    <property type="project" value="UniProtKB-SubCell"/>
</dbReference>
<keyword evidence="5 6" id="KW-0472">Membrane</keyword>
<feature type="transmembrane region" description="Helical" evidence="6">
    <location>
        <begin position="177"/>
        <end position="195"/>
    </location>
</feature>
<sequence>MLGVLFFAVVLIWGTTWFAIHVQVGSTPPETAIFWRFLIASLTLGGWLGLAGRLRRVPLRLHAWLALMGACMFSGNFLAIYGSETYLASGTVSVIFSLATLFNTLNQWLFFRHRPNLRGIAGGCIAILGIVFMTGMAGAGGISRTGALLALAGTALFSCGNMVSRRVVMAGVDLPNAIFRGMAWGCVFLAVRLVAGGESLAGSTDPAWIGALLYLALPGSVVAFLAYLHLVHRIGADRAAYTTILSPVVALAISILFEGTRWTSGMTLGIILVLLGNLVTFARPGLLRLPRAVRS</sequence>
<feature type="domain" description="EamA" evidence="7">
    <location>
        <begin position="145"/>
        <end position="280"/>
    </location>
</feature>
<dbReference type="Pfam" id="PF00892">
    <property type="entry name" value="EamA"/>
    <property type="match status" value="2"/>
</dbReference>
<feature type="transmembrane region" description="Helical" evidence="6">
    <location>
        <begin position="207"/>
        <end position="227"/>
    </location>
</feature>
<evidence type="ECO:0000256" key="6">
    <source>
        <dbReference type="SAM" id="Phobius"/>
    </source>
</evidence>
<evidence type="ECO:0000256" key="3">
    <source>
        <dbReference type="ARBA" id="ARBA00022692"/>
    </source>
</evidence>
<evidence type="ECO:0000313" key="8">
    <source>
        <dbReference type="EMBL" id="MBB2155327.1"/>
    </source>
</evidence>
<evidence type="ECO:0000256" key="4">
    <source>
        <dbReference type="ARBA" id="ARBA00022989"/>
    </source>
</evidence>